<dbReference type="GO" id="GO:0022857">
    <property type="term" value="F:transmembrane transporter activity"/>
    <property type="evidence" value="ECO:0007669"/>
    <property type="project" value="TreeGrafter"/>
</dbReference>
<dbReference type="InterPro" id="IPR017871">
    <property type="entry name" value="ABC_transporter-like_CS"/>
</dbReference>
<keyword evidence="3 5" id="KW-0067">ATP-binding</keyword>
<dbReference type="AlphaFoldDB" id="A0A9X9T9Z9"/>
<dbReference type="InterPro" id="IPR017911">
    <property type="entry name" value="MacB-like_ATP-bd"/>
</dbReference>
<evidence type="ECO:0000256" key="1">
    <source>
        <dbReference type="ARBA" id="ARBA00022448"/>
    </source>
</evidence>
<sequence>MGVVDVRAIDGVSFTVKKGEFLGITGSSGSGKSTLLHMLGLLDPPTEGTISIDGRDVISLSEAEKGMFRLSRFGFIFQDYALVPELTAEENVSLVAMARGDNADSYAHRAKELLGQVGLGDRTMHLPSELSGGEQQRVAIARALINAPEILFADEPCANLDSTNSRAVLDLFREINHTMDLTVIMVSHESWHKEYFDRIIRLHDGKIQKDFRPEHSEMRDPQYHS</sequence>
<dbReference type="KEGG" id="mou:OU421_09310"/>
<dbReference type="SUPFAM" id="SSF52540">
    <property type="entry name" value="P-loop containing nucleoside triphosphate hydrolases"/>
    <property type="match status" value="1"/>
</dbReference>
<organism evidence="5 6">
    <name type="scientific">Methanogenium organophilum</name>
    <dbReference type="NCBI Taxonomy" id="2199"/>
    <lineage>
        <taxon>Archaea</taxon>
        <taxon>Methanobacteriati</taxon>
        <taxon>Methanobacteriota</taxon>
        <taxon>Stenosarchaea group</taxon>
        <taxon>Methanomicrobia</taxon>
        <taxon>Methanomicrobiales</taxon>
        <taxon>Methanomicrobiaceae</taxon>
        <taxon>Methanogenium</taxon>
    </lineage>
</organism>
<dbReference type="GO" id="GO:0016887">
    <property type="term" value="F:ATP hydrolysis activity"/>
    <property type="evidence" value="ECO:0007669"/>
    <property type="project" value="InterPro"/>
</dbReference>
<dbReference type="RefSeq" id="WP_268187894.1">
    <property type="nucleotide sequence ID" value="NZ_CP113361.1"/>
</dbReference>
<dbReference type="Pfam" id="PF00005">
    <property type="entry name" value="ABC_tran"/>
    <property type="match status" value="1"/>
</dbReference>
<evidence type="ECO:0000313" key="5">
    <source>
        <dbReference type="EMBL" id="WAI02592.1"/>
    </source>
</evidence>
<dbReference type="InterPro" id="IPR027417">
    <property type="entry name" value="P-loop_NTPase"/>
</dbReference>
<evidence type="ECO:0000313" key="6">
    <source>
        <dbReference type="Proteomes" id="UP001163096"/>
    </source>
</evidence>
<dbReference type="EMBL" id="CP113361">
    <property type="protein sequence ID" value="WAI02592.1"/>
    <property type="molecule type" value="Genomic_DNA"/>
</dbReference>
<reference evidence="5" key="1">
    <citation type="submission" date="2022-11" db="EMBL/GenBank/DDBJ databases">
        <title>Complete genome sequence of Methanogenium organophilum DSM 3596.</title>
        <authorList>
            <person name="Chen S.-C."/>
            <person name="Lai S.-J."/>
            <person name="You Y.-T."/>
        </authorList>
    </citation>
    <scope>NUCLEOTIDE SEQUENCE</scope>
    <source>
        <strain evidence="5">DSM 3596</strain>
    </source>
</reference>
<protein>
    <submittedName>
        <fullName evidence="5">ABC transporter ATP-binding protein</fullName>
    </submittedName>
</protein>
<gene>
    <name evidence="5" type="ORF">OU421_09310</name>
</gene>
<dbReference type="InterPro" id="IPR003439">
    <property type="entry name" value="ABC_transporter-like_ATP-bd"/>
</dbReference>
<keyword evidence="2" id="KW-0547">Nucleotide-binding</keyword>
<dbReference type="InterPro" id="IPR015854">
    <property type="entry name" value="ABC_transpr_LolD-like"/>
</dbReference>
<evidence type="ECO:0000256" key="3">
    <source>
        <dbReference type="ARBA" id="ARBA00022840"/>
    </source>
</evidence>
<dbReference type="GO" id="GO:0098796">
    <property type="term" value="C:membrane protein complex"/>
    <property type="evidence" value="ECO:0007669"/>
    <property type="project" value="UniProtKB-ARBA"/>
</dbReference>
<dbReference type="PANTHER" id="PTHR24220">
    <property type="entry name" value="IMPORT ATP-BINDING PROTEIN"/>
    <property type="match status" value="1"/>
</dbReference>
<keyword evidence="6" id="KW-1185">Reference proteome</keyword>
<accession>A0A9X9T9Z9</accession>
<dbReference type="GeneID" id="76835298"/>
<dbReference type="PROSITE" id="PS00211">
    <property type="entry name" value="ABC_TRANSPORTER_1"/>
    <property type="match status" value="1"/>
</dbReference>
<dbReference type="SMART" id="SM00382">
    <property type="entry name" value="AAA"/>
    <property type="match status" value="1"/>
</dbReference>
<dbReference type="InterPro" id="IPR003593">
    <property type="entry name" value="AAA+_ATPase"/>
</dbReference>
<dbReference type="CDD" id="cd03255">
    <property type="entry name" value="ABC_MJ0796_LolCDE_FtsE"/>
    <property type="match status" value="1"/>
</dbReference>
<dbReference type="PANTHER" id="PTHR24220:SF86">
    <property type="entry name" value="ABC TRANSPORTER ABCH.1"/>
    <property type="match status" value="1"/>
</dbReference>
<dbReference type="FunFam" id="3.40.50.300:FF:000032">
    <property type="entry name" value="Export ABC transporter ATP-binding protein"/>
    <property type="match status" value="1"/>
</dbReference>
<dbReference type="GO" id="GO:0005524">
    <property type="term" value="F:ATP binding"/>
    <property type="evidence" value="ECO:0007669"/>
    <property type="project" value="UniProtKB-KW"/>
</dbReference>
<evidence type="ECO:0000259" key="4">
    <source>
        <dbReference type="PROSITE" id="PS50893"/>
    </source>
</evidence>
<dbReference type="Gene3D" id="3.40.50.300">
    <property type="entry name" value="P-loop containing nucleotide triphosphate hydrolases"/>
    <property type="match status" value="1"/>
</dbReference>
<proteinExistence type="predicted"/>
<keyword evidence="1" id="KW-0813">Transport</keyword>
<evidence type="ECO:0000256" key="2">
    <source>
        <dbReference type="ARBA" id="ARBA00022741"/>
    </source>
</evidence>
<dbReference type="Proteomes" id="UP001163096">
    <property type="component" value="Chromosome"/>
</dbReference>
<feature type="domain" description="ABC transporter" evidence="4">
    <location>
        <begin position="1"/>
        <end position="225"/>
    </location>
</feature>
<dbReference type="GO" id="GO:0005886">
    <property type="term" value="C:plasma membrane"/>
    <property type="evidence" value="ECO:0007669"/>
    <property type="project" value="TreeGrafter"/>
</dbReference>
<name>A0A9X9T9Z9_METOG</name>
<dbReference type="PROSITE" id="PS50893">
    <property type="entry name" value="ABC_TRANSPORTER_2"/>
    <property type="match status" value="1"/>
</dbReference>